<reference evidence="1 2" key="1">
    <citation type="journal article" date="2019" name="Sci. Rep.">
        <title>Orb-weaving spider Araneus ventricosus genome elucidates the spidroin gene catalogue.</title>
        <authorList>
            <person name="Kono N."/>
            <person name="Nakamura H."/>
            <person name="Ohtoshi R."/>
            <person name="Moran D.A.P."/>
            <person name="Shinohara A."/>
            <person name="Yoshida Y."/>
            <person name="Fujiwara M."/>
            <person name="Mori M."/>
            <person name="Tomita M."/>
            <person name="Arakawa K."/>
        </authorList>
    </citation>
    <scope>NUCLEOTIDE SEQUENCE [LARGE SCALE GENOMIC DNA]</scope>
</reference>
<keyword evidence="2" id="KW-1185">Reference proteome</keyword>
<dbReference type="Proteomes" id="UP000499080">
    <property type="component" value="Unassembled WGS sequence"/>
</dbReference>
<gene>
    <name evidence="1" type="ORF">AVEN_5833_1</name>
</gene>
<accession>A0A4Y2L1Q2</accession>
<sequence>MVVGRIVIEPLGHIKSEVVDQMSSHWGGTEVWGGDAGSACLASGFLCVWTRAKMSIIPVRAVEPDSGLTENCKAYPPTPANTVGYLK</sequence>
<name>A0A4Y2L1Q2_ARAVE</name>
<protein>
    <submittedName>
        <fullName evidence="1">Uncharacterized protein</fullName>
    </submittedName>
</protein>
<dbReference type="EMBL" id="BGPR01005270">
    <property type="protein sequence ID" value="GBN08524.1"/>
    <property type="molecule type" value="Genomic_DNA"/>
</dbReference>
<evidence type="ECO:0000313" key="1">
    <source>
        <dbReference type="EMBL" id="GBN08524.1"/>
    </source>
</evidence>
<dbReference type="AlphaFoldDB" id="A0A4Y2L1Q2"/>
<proteinExistence type="predicted"/>
<evidence type="ECO:0000313" key="2">
    <source>
        <dbReference type="Proteomes" id="UP000499080"/>
    </source>
</evidence>
<organism evidence="1 2">
    <name type="scientific">Araneus ventricosus</name>
    <name type="common">Orbweaver spider</name>
    <name type="synonym">Epeira ventricosa</name>
    <dbReference type="NCBI Taxonomy" id="182803"/>
    <lineage>
        <taxon>Eukaryota</taxon>
        <taxon>Metazoa</taxon>
        <taxon>Ecdysozoa</taxon>
        <taxon>Arthropoda</taxon>
        <taxon>Chelicerata</taxon>
        <taxon>Arachnida</taxon>
        <taxon>Araneae</taxon>
        <taxon>Araneomorphae</taxon>
        <taxon>Entelegynae</taxon>
        <taxon>Araneoidea</taxon>
        <taxon>Araneidae</taxon>
        <taxon>Araneus</taxon>
    </lineage>
</organism>
<comment type="caution">
    <text evidence="1">The sequence shown here is derived from an EMBL/GenBank/DDBJ whole genome shotgun (WGS) entry which is preliminary data.</text>
</comment>